<name>A0A644YB30_9ZZZZ</name>
<dbReference type="EMBL" id="VSSQ01004585">
    <property type="protein sequence ID" value="MPM25822.1"/>
    <property type="molecule type" value="Genomic_DNA"/>
</dbReference>
<protein>
    <submittedName>
        <fullName evidence="1">Uncharacterized protein</fullName>
    </submittedName>
</protein>
<accession>A0A644YB30</accession>
<reference evidence="1" key="1">
    <citation type="submission" date="2019-08" db="EMBL/GenBank/DDBJ databases">
        <authorList>
            <person name="Kucharzyk K."/>
            <person name="Murdoch R.W."/>
            <person name="Higgins S."/>
            <person name="Loffler F."/>
        </authorList>
    </citation>
    <scope>NUCLEOTIDE SEQUENCE</scope>
</reference>
<comment type="caution">
    <text evidence="1">The sequence shown here is derived from an EMBL/GenBank/DDBJ whole genome shotgun (WGS) entry which is preliminary data.</text>
</comment>
<organism evidence="1">
    <name type="scientific">bioreactor metagenome</name>
    <dbReference type="NCBI Taxonomy" id="1076179"/>
    <lineage>
        <taxon>unclassified sequences</taxon>
        <taxon>metagenomes</taxon>
        <taxon>ecological metagenomes</taxon>
    </lineage>
</organism>
<dbReference type="AlphaFoldDB" id="A0A644YB30"/>
<proteinExistence type="predicted"/>
<gene>
    <name evidence="1" type="ORF">SDC9_72322</name>
</gene>
<evidence type="ECO:0000313" key="1">
    <source>
        <dbReference type="EMBL" id="MPM25822.1"/>
    </source>
</evidence>
<sequence>MLRVHHGIDSSVLYNDPLGALENRLKGSHLSLDGIDEFITLLDEARETRNDLIHALPTKHGLHRRTNRDPSIVRNFYTTESLREARQVFDKAMRKGNEVLYSDGGAALKKWYSAPEI</sequence>